<proteinExistence type="predicted"/>
<reference evidence="1" key="1">
    <citation type="journal article" date="2016" name="Front. Microbiol.">
        <title>Six Novel O Genotypes from Shiga Toxin-Producing Escherichia coli.</title>
        <authorList>
            <person name="Iguchi A."/>
            <person name="Iyoda S."/>
            <person name="Seto K."/>
            <person name="Nishii H."/>
            <person name="Ohnishi M."/>
            <person name="Mekata H."/>
            <person name="Ogura Y."/>
            <person name="Hayashi T."/>
        </authorList>
    </citation>
    <scope>NUCLEOTIDE SEQUENCE</scope>
    <source>
        <strain evidence="1">102755</strain>
    </source>
</reference>
<evidence type="ECO:0000313" key="1">
    <source>
        <dbReference type="EMBL" id="BAU71576.1"/>
    </source>
</evidence>
<dbReference type="AlphaFoldDB" id="A0A146IE14"/>
<organism evidence="1">
    <name type="scientific">Escherichia coli</name>
    <dbReference type="NCBI Taxonomy" id="562"/>
    <lineage>
        <taxon>Bacteria</taxon>
        <taxon>Pseudomonadati</taxon>
        <taxon>Pseudomonadota</taxon>
        <taxon>Gammaproteobacteria</taxon>
        <taxon>Enterobacterales</taxon>
        <taxon>Enterobacteriaceae</taxon>
        <taxon>Escherichia</taxon>
    </lineage>
</organism>
<name>A0A146IE14_ECOLX</name>
<dbReference type="RefSeq" id="WP_040079787.1">
    <property type="nucleotide sequence ID" value="NZ_BFHD01000052.1"/>
</dbReference>
<dbReference type="InterPro" id="IPR029044">
    <property type="entry name" value="Nucleotide-diphossugar_trans"/>
</dbReference>
<protein>
    <submittedName>
        <fullName evidence="1">Putative glycosyltranslocase</fullName>
    </submittedName>
</protein>
<accession>A0A146IE14</accession>
<dbReference type="PANTHER" id="PTHR43179:SF7">
    <property type="entry name" value="RHAMNOSYLTRANSFERASE WBBL"/>
    <property type="match status" value="1"/>
</dbReference>
<dbReference type="EMBL" id="LC125928">
    <property type="protein sequence ID" value="BAU71576.1"/>
    <property type="molecule type" value="Genomic_DNA"/>
</dbReference>
<sequence length="256" mass="30006">MTVFISVVSHGHAEIIKKLDCLASLATIFKVVIKCNKSGDAELLSEYENCQNIHILNEAYGLGFGKNNNYVFDYCLKHLGMNENDYFIVLNPDVKIHLKTLEKLIRIMNIDDSRLASINLYKNSEMTIFDNSVRKFPRFIDFVSSFVLKKNNVIYDKKKLSVPVNVEWAAGSFLAFKVSHYALLNGFSDKYFMYCEDIDICYRSHLYNVPVRYYPEVKAIHFAKHANRSIFSKHFWWHVSSIVKFLYFKYNNRIER</sequence>
<dbReference type="SUPFAM" id="SSF53448">
    <property type="entry name" value="Nucleotide-diphospho-sugar transferases"/>
    <property type="match status" value="1"/>
</dbReference>
<dbReference type="Gene3D" id="3.90.550.10">
    <property type="entry name" value="Spore Coat Polysaccharide Biosynthesis Protein SpsA, Chain A"/>
    <property type="match status" value="1"/>
</dbReference>
<dbReference type="PANTHER" id="PTHR43179">
    <property type="entry name" value="RHAMNOSYLTRANSFERASE WBBL"/>
    <property type="match status" value="1"/>
</dbReference>